<dbReference type="PROSITE" id="PS50157">
    <property type="entry name" value="ZINC_FINGER_C2H2_2"/>
    <property type="match status" value="1"/>
</dbReference>
<dbReference type="SUPFAM" id="SSF57667">
    <property type="entry name" value="beta-beta-alpha zinc fingers"/>
    <property type="match status" value="1"/>
</dbReference>
<dbReference type="GO" id="GO:0000976">
    <property type="term" value="F:transcription cis-regulatory region binding"/>
    <property type="evidence" value="ECO:0007669"/>
    <property type="project" value="TreeGrafter"/>
</dbReference>
<keyword evidence="1" id="KW-0863">Zinc-finger</keyword>
<keyword evidence="1" id="KW-0479">Metal-binding</keyword>
<dbReference type="PANTHER" id="PTHR46353">
    <property type="entry name" value="ZINC FINGER PROTEIN 5"/>
    <property type="match status" value="1"/>
</dbReference>
<keyword evidence="5" id="KW-1185">Reference proteome</keyword>
<proteinExistence type="predicted"/>
<feature type="domain" description="C2H2-type" evidence="3">
    <location>
        <begin position="93"/>
        <end position="120"/>
    </location>
</feature>
<dbReference type="PANTHER" id="PTHR46353:SF5">
    <property type="entry name" value="ZINC FINGER PROTEIN 5"/>
    <property type="match status" value="1"/>
</dbReference>
<dbReference type="InterPro" id="IPR036236">
    <property type="entry name" value="Znf_C2H2_sf"/>
</dbReference>
<evidence type="ECO:0000259" key="3">
    <source>
        <dbReference type="PROSITE" id="PS50157"/>
    </source>
</evidence>
<evidence type="ECO:0000256" key="1">
    <source>
        <dbReference type="PROSITE-ProRule" id="PRU00042"/>
    </source>
</evidence>
<sequence>MEREEGIGEGHATSNFFSPAWNCDEVCDNRTHVEEKKLRLFGVEVDLYSNDCKNSRGSDEGDESVNSSNTVSSRRGRPAKEKSPDCEQEDKKYECQFCFKEFTNSQALGGHQNAHKKERLKKKKLQLQARKASIQRYLQPFQVTQSMSYYGSPPLYCEASSCHPEFKLYEENQISFSPYDQNAHLNRSLISNSQCVPPCLPTQQEICKFNLIQTHGSHENRQILIKPSPSPAPKHSTKNLDLQLGLSAKIKDNPVQNNEKMKNSIKTLPAQFEDNFQNSLRPILIPASMAPHGVPVLFEKQQEPCALISNLESK</sequence>
<dbReference type="InterPro" id="IPR044299">
    <property type="entry name" value="GIS3/ZFP5/ZFP6"/>
</dbReference>
<dbReference type="PROSITE" id="PS00028">
    <property type="entry name" value="ZINC_FINGER_C2H2_1"/>
    <property type="match status" value="1"/>
</dbReference>
<accession>A0AAP0IQ02</accession>
<dbReference type="GO" id="GO:0005634">
    <property type="term" value="C:nucleus"/>
    <property type="evidence" value="ECO:0007669"/>
    <property type="project" value="TreeGrafter"/>
</dbReference>
<dbReference type="GO" id="GO:0010090">
    <property type="term" value="P:trichome morphogenesis"/>
    <property type="evidence" value="ECO:0007669"/>
    <property type="project" value="InterPro"/>
</dbReference>
<comment type="caution">
    <text evidence="4">The sequence shown here is derived from an EMBL/GenBank/DDBJ whole genome shotgun (WGS) entry which is preliminary data.</text>
</comment>
<evidence type="ECO:0000313" key="4">
    <source>
        <dbReference type="EMBL" id="KAK9119608.1"/>
    </source>
</evidence>
<feature type="region of interest" description="Disordered" evidence="2">
    <location>
        <begin position="54"/>
        <end position="85"/>
    </location>
</feature>
<dbReference type="Gene3D" id="3.30.160.60">
    <property type="entry name" value="Classic Zinc Finger"/>
    <property type="match status" value="1"/>
</dbReference>
<dbReference type="Proteomes" id="UP001419268">
    <property type="component" value="Unassembled WGS sequence"/>
</dbReference>
<gene>
    <name evidence="4" type="ORF">Scep_017701</name>
</gene>
<name>A0AAP0IQ02_9MAGN</name>
<feature type="compositionally biased region" description="Low complexity" evidence="2">
    <location>
        <begin position="64"/>
        <end position="73"/>
    </location>
</feature>
<dbReference type="InterPro" id="IPR013087">
    <property type="entry name" value="Znf_C2H2_type"/>
</dbReference>
<dbReference type="GO" id="GO:0008270">
    <property type="term" value="F:zinc ion binding"/>
    <property type="evidence" value="ECO:0007669"/>
    <property type="project" value="UniProtKB-KW"/>
</dbReference>
<organism evidence="4 5">
    <name type="scientific">Stephania cephalantha</name>
    <dbReference type="NCBI Taxonomy" id="152367"/>
    <lineage>
        <taxon>Eukaryota</taxon>
        <taxon>Viridiplantae</taxon>
        <taxon>Streptophyta</taxon>
        <taxon>Embryophyta</taxon>
        <taxon>Tracheophyta</taxon>
        <taxon>Spermatophyta</taxon>
        <taxon>Magnoliopsida</taxon>
        <taxon>Ranunculales</taxon>
        <taxon>Menispermaceae</taxon>
        <taxon>Menispermoideae</taxon>
        <taxon>Cissampelideae</taxon>
        <taxon>Stephania</taxon>
    </lineage>
</organism>
<dbReference type="GO" id="GO:0009736">
    <property type="term" value="P:cytokinin-activated signaling pathway"/>
    <property type="evidence" value="ECO:0007669"/>
    <property type="project" value="TreeGrafter"/>
</dbReference>
<protein>
    <recommendedName>
        <fullName evidence="3">C2H2-type domain-containing protein</fullName>
    </recommendedName>
</protein>
<dbReference type="GO" id="GO:0009740">
    <property type="term" value="P:gibberellic acid mediated signaling pathway"/>
    <property type="evidence" value="ECO:0007669"/>
    <property type="project" value="TreeGrafter"/>
</dbReference>
<dbReference type="GO" id="GO:0003700">
    <property type="term" value="F:DNA-binding transcription factor activity"/>
    <property type="evidence" value="ECO:0007669"/>
    <property type="project" value="TreeGrafter"/>
</dbReference>
<reference evidence="4 5" key="1">
    <citation type="submission" date="2024-01" db="EMBL/GenBank/DDBJ databases">
        <title>Genome assemblies of Stephania.</title>
        <authorList>
            <person name="Yang L."/>
        </authorList>
    </citation>
    <scope>NUCLEOTIDE SEQUENCE [LARGE SCALE GENOMIC DNA]</scope>
    <source>
        <strain evidence="4">JXDWG</strain>
        <tissue evidence="4">Leaf</tissue>
    </source>
</reference>
<evidence type="ECO:0000256" key="2">
    <source>
        <dbReference type="SAM" id="MobiDB-lite"/>
    </source>
</evidence>
<dbReference type="AlphaFoldDB" id="A0AAP0IQ02"/>
<evidence type="ECO:0000313" key="5">
    <source>
        <dbReference type="Proteomes" id="UP001419268"/>
    </source>
</evidence>
<dbReference type="EMBL" id="JBBNAG010000007">
    <property type="protein sequence ID" value="KAK9119608.1"/>
    <property type="molecule type" value="Genomic_DNA"/>
</dbReference>
<keyword evidence="1" id="KW-0862">Zinc</keyword>